<gene>
    <name evidence="2" type="ORF">E2F46_11365</name>
</gene>
<proteinExistence type="predicted"/>
<dbReference type="OrthoDB" id="2284195at2"/>
<accession>A0A4V3ALJ2</accession>
<feature type="transmembrane region" description="Helical" evidence="1">
    <location>
        <begin position="107"/>
        <end position="124"/>
    </location>
</feature>
<evidence type="ECO:0000256" key="1">
    <source>
        <dbReference type="SAM" id="Phobius"/>
    </source>
</evidence>
<dbReference type="RefSeq" id="WP_133322203.1">
    <property type="nucleotide sequence ID" value="NZ_SMTF01000009.1"/>
</dbReference>
<feature type="transmembrane region" description="Helical" evidence="1">
    <location>
        <begin position="164"/>
        <end position="187"/>
    </location>
</feature>
<evidence type="ECO:0008006" key="4">
    <source>
        <dbReference type="Google" id="ProtNLM"/>
    </source>
</evidence>
<keyword evidence="1" id="KW-0812">Transmembrane</keyword>
<reference evidence="2 3" key="1">
    <citation type="submission" date="2019-03" db="EMBL/GenBank/DDBJ databases">
        <title>Luteimonas zhaokaii sp.nov., isolated from the rectal contents of Plateau pika in Yushu, Qinghai Province, China.</title>
        <authorList>
            <person name="Zhang G."/>
        </authorList>
    </citation>
    <scope>NUCLEOTIDE SEQUENCE [LARGE SCALE GENOMIC DNA]</scope>
    <source>
        <strain evidence="2 3">B9</strain>
    </source>
</reference>
<comment type="caution">
    <text evidence="2">The sequence shown here is derived from an EMBL/GenBank/DDBJ whole genome shotgun (WGS) entry which is preliminary data.</text>
</comment>
<feature type="transmembrane region" description="Helical" evidence="1">
    <location>
        <begin position="365"/>
        <end position="385"/>
    </location>
</feature>
<feature type="transmembrane region" description="Helical" evidence="1">
    <location>
        <begin position="67"/>
        <end position="87"/>
    </location>
</feature>
<feature type="transmembrane region" description="Helical" evidence="1">
    <location>
        <begin position="291"/>
        <end position="312"/>
    </location>
</feature>
<feature type="transmembrane region" description="Helical" evidence="1">
    <location>
        <begin position="131"/>
        <end position="152"/>
    </location>
</feature>
<feature type="transmembrane region" description="Helical" evidence="1">
    <location>
        <begin position="391"/>
        <end position="411"/>
    </location>
</feature>
<feature type="transmembrane region" description="Helical" evidence="1">
    <location>
        <begin position="259"/>
        <end position="279"/>
    </location>
</feature>
<evidence type="ECO:0000313" key="3">
    <source>
        <dbReference type="Proteomes" id="UP000294796"/>
    </source>
</evidence>
<dbReference type="Proteomes" id="UP000294796">
    <property type="component" value="Unassembled WGS sequence"/>
</dbReference>
<name>A0A4V3ALJ2_9GAMM</name>
<keyword evidence="1" id="KW-1133">Transmembrane helix</keyword>
<dbReference type="EMBL" id="SMTF01000009">
    <property type="protein sequence ID" value="TDK23211.1"/>
    <property type="molecule type" value="Genomic_DNA"/>
</dbReference>
<keyword evidence="1" id="KW-0472">Membrane</keyword>
<feature type="transmembrane region" description="Helical" evidence="1">
    <location>
        <begin position="332"/>
        <end position="353"/>
    </location>
</feature>
<feature type="transmembrane region" description="Helical" evidence="1">
    <location>
        <begin position="15"/>
        <end position="34"/>
    </location>
</feature>
<dbReference type="AlphaFoldDB" id="A0A4V3ALJ2"/>
<protein>
    <recommendedName>
        <fullName evidence="4">Glycosyltransferase RgtA/B/C/D-like domain-containing protein</fullName>
    </recommendedName>
</protein>
<keyword evidence="3" id="KW-1185">Reference proteome</keyword>
<sequence length="443" mass="47560">MPVPEAGRRWRGVEAVSAVLLCVLCIAIGLRLGLQGADDDQYFLHALDDRGLFEFLASRYREWTGRILLEGALAATIGVAAVWKTLIPATFLGTAWCIWRLTLSRQLPMASGTLVVAVMLLLIHRQVLYEAAFWVTGFYNYLLPVFMGLLSITLLCSATRRRPIAVAVAACVAIIACQAEQVAFALLAVMSVRTLLRRMRHESLEGELVVLFAGGASAAASLLAPGNALRHVAELRWFPEHVDLEWSAKWLLGLDRLNVHAQSPANLLLVLLAALAAWLTPRMCRTATARVAAGILVLYVASAVVSVLLRLPGLEGWPRLGGVAAPLEPAEWMAGGIFVSMGFTIAVLGALVASAACRAKDLDSLIVGAGLPALAVASTMLVALSPTIHASGFRILFVGDLLLVLHAAMLVSTTLELRRMRAARHCPMHVPDAVHSDRSATPN</sequence>
<organism evidence="2 3">
    <name type="scientific">Luteimonas aestuarii</name>
    <dbReference type="NCBI Taxonomy" id="453837"/>
    <lineage>
        <taxon>Bacteria</taxon>
        <taxon>Pseudomonadati</taxon>
        <taxon>Pseudomonadota</taxon>
        <taxon>Gammaproteobacteria</taxon>
        <taxon>Lysobacterales</taxon>
        <taxon>Lysobacteraceae</taxon>
        <taxon>Luteimonas</taxon>
    </lineage>
</organism>
<evidence type="ECO:0000313" key="2">
    <source>
        <dbReference type="EMBL" id="TDK23211.1"/>
    </source>
</evidence>